<dbReference type="AlphaFoldDB" id="A0A7X1WVX3"/>
<dbReference type="CDD" id="cd06533">
    <property type="entry name" value="Glyco_transf_WecG_TagA"/>
    <property type="match status" value="1"/>
</dbReference>
<dbReference type="PANTHER" id="PTHR34136">
    <property type="match status" value="1"/>
</dbReference>
<keyword evidence="1" id="KW-0328">Glycosyltransferase</keyword>
<dbReference type="Pfam" id="PF03808">
    <property type="entry name" value="Glyco_tran_WecG"/>
    <property type="match status" value="1"/>
</dbReference>
<organism evidence="3 4">
    <name type="scientific">Pseudomonas helleri</name>
    <dbReference type="NCBI Taxonomy" id="1608996"/>
    <lineage>
        <taxon>Bacteria</taxon>
        <taxon>Pseudomonadati</taxon>
        <taxon>Pseudomonadota</taxon>
        <taxon>Gammaproteobacteria</taxon>
        <taxon>Pseudomonadales</taxon>
        <taxon>Pseudomonadaceae</taxon>
        <taxon>Pseudomonas</taxon>
    </lineage>
</organism>
<dbReference type="InterPro" id="IPR028082">
    <property type="entry name" value="Peripla_BP_I"/>
</dbReference>
<dbReference type="PANTHER" id="PTHR34136:SF1">
    <property type="entry name" value="UDP-N-ACETYL-D-MANNOSAMINURONIC ACID TRANSFERASE"/>
    <property type="match status" value="1"/>
</dbReference>
<keyword evidence="2 3" id="KW-0808">Transferase</keyword>
<protein>
    <submittedName>
        <fullName evidence="3">Glycosyltransferase</fullName>
    </submittedName>
</protein>
<comment type="caution">
    <text evidence="3">The sequence shown here is derived from an EMBL/GenBank/DDBJ whole genome shotgun (WGS) entry which is preliminary data.</text>
</comment>
<evidence type="ECO:0000256" key="1">
    <source>
        <dbReference type="ARBA" id="ARBA00022676"/>
    </source>
</evidence>
<dbReference type="GO" id="GO:0016758">
    <property type="term" value="F:hexosyltransferase activity"/>
    <property type="evidence" value="ECO:0007669"/>
    <property type="project" value="TreeGrafter"/>
</dbReference>
<evidence type="ECO:0000313" key="4">
    <source>
        <dbReference type="Proteomes" id="UP000447574"/>
    </source>
</evidence>
<evidence type="ECO:0000256" key="2">
    <source>
        <dbReference type="ARBA" id="ARBA00022679"/>
    </source>
</evidence>
<dbReference type="Proteomes" id="UP000447574">
    <property type="component" value="Unassembled WGS sequence"/>
</dbReference>
<reference evidence="3 4" key="1">
    <citation type="submission" date="2019-10" db="EMBL/GenBank/DDBJ databases">
        <title>Evaluation of single-gene subtyping targets for Pseudomonas.</title>
        <authorList>
            <person name="Reichler S.J."/>
            <person name="Orsi R.H."/>
            <person name="Wiedmann M."/>
            <person name="Martin N.H."/>
            <person name="Murphy S.I."/>
        </authorList>
    </citation>
    <scope>NUCLEOTIDE SEQUENCE [LARGE SCALE GENOMIC DNA]</scope>
    <source>
        <strain evidence="3 4">FSL R10-2932</strain>
    </source>
</reference>
<accession>A0A7X1WVX3</accession>
<dbReference type="SUPFAM" id="SSF53822">
    <property type="entry name" value="Periplasmic binding protein-like I"/>
    <property type="match status" value="1"/>
</dbReference>
<dbReference type="InterPro" id="IPR004629">
    <property type="entry name" value="WecG_TagA_CpsF"/>
</dbReference>
<proteinExistence type="predicted"/>
<sequence>MSRSLMRISNFQNLTSVDNKLISFVNPHSYLILRNDKKTLNSVDVWLSDGSIIPIIMRFFGFAVTRSSFDYSSIAETIFNSCKSLNKSVAIIGSDKSSNSYFVESLERKYNLHIIFSRDGYFNEVEYKQCLDQLVSLDPDVIVTGMGTPSQEKFLIDLRELGWKGTGFTCGGFIHQTKLNQGAYYPPLINSLNLRFLYRMWKEPRTIQRYLLRYPVACCLIISDLISKRLTGNS</sequence>
<evidence type="ECO:0000313" key="3">
    <source>
        <dbReference type="EMBL" id="MQT75617.1"/>
    </source>
</evidence>
<name>A0A7X1WVX3_9PSED</name>
<dbReference type="EMBL" id="WIWF01000055">
    <property type="protein sequence ID" value="MQT75617.1"/>
    <property type="molecule type" value="Genomic_DNA"/>
</dbReference>
<gene>
    <name evidence="3" type="ORF">GHO37_15050</name>
</gene>
<dbReference type="Gene3D" id="3.40.50.2300">
    <property type="match status" value="1"/>
</dbReference>